<dbReference type="PROSITE" id="PS01124">
    <property type="entry name" value="HTH_ARAC_FAMILY_2"/>
    <property type="match status" value="1"/>
</dbReference>
<comment type="caution">
    <text evidence="6">The sequence shown here is derived from an EMBL/GenBank/DDBJ whole genome shotgun (WGS) entry which is preliminary data.</text>
</comment>
<accession>A0AAE3GI55</accession>
<dbReference type="InterPro" id="IPR011051">
    <property type="entry name" value="RmlC_Cupin_sf"/>
</dbReference>
<feature type="compositionally biased region" description="Low complexity" evidence="4">
    <location>
        <begin position="312"/>
        <end position="323"/>
    </location>
</feature>
<dbReference type="InterPro" id="IPR050204">
    <property type="entry name" value="AraC_XylS_family_regulators"/>
</dbReference>
<evidence type="ECO:0000259" key="5">
    <source>
        <dbReference type="PROSITE" id="PS01124"/>
    </source>
</evidence>
<evidence type="ECO:0000313" key="6">
    <source>
        <dbReference type="EMBL" id="MCP2168647.1"/>
    </source>
</evidence>
<protein>
    <submittedName>
        <fullName evidence="6">AraC-type DNA-binding protein</fullName>
    </submittedName>
</protein>
<evidence type="ECO:0000256" key="4">
    <source>
        <dbReference type="SAM" id="MobiDB-lite"/>
    </source>
</evidence>
<dbReference type="SUPFAM" id="SSF51182">
    <property type="entry name" value="RmlC-like cupins"/>
    <property type="match status" value="1"/>
</dbReference>
<keyword evidence="2 6" id="KW-0238">DNA-binding</keyword>
<keyword evidence="7" id="KW-1185">Reference proteome</keyword>
<dbReference type="SMART" id="SM00342">
    <property type="entry name" value="HTH_ARAC"/>
    <property type="match status" value="1"/>
</dbReference>
<evidence type="ECO:0000256" key="3">
    <source>
        <dbReference type="ARBA" id="ARBA00023163"/>
    </source>
</evidence>
<feature type="region of interest" description="Disordered" evidence="4">
    <location>
        <begin position="294"/>
        <end position="323"/>
    </location>
</feature>
<dbReference type="PRINTS" id="PR00032">
    <property type="entry name" value="HTHARAC"/>
</dbReference>
<dbReference type="EMBL" id="JAMTCK010000015">
    <property type="protein sequence ID" value="MCP2168647.1"/>
    <property type="molecule type" value="Genomic_DNA"/>
</dbReference>
<reference evidence="6" key="1">
    <citation type="submission" date="2022-06" db="EMBL/GenBank/DDBJ databases">
        <title>Genomic Encyclopedia of Archaeal and Bacterial Type Strains, Phase II (KMG-II): from individual species to whole genera.</title>
        <authorList>
            <person name="Goeker M."/>
        </authorList>
    </citation>
    <scope>NUCLEOTIDE SEQUENCE</scope>
    <source>
        <strain evidence="6">DSM 43935</strain>
    </source>
</reference>
<dbReference type="InterPro" id="IPR020449">
    <property type="entry name" value="Tscrpt_reg_AraC-type_HTH"/>
</dbReference>
<dbReference type="GO" id="GO:0043565">
    <property type="term" value="F:sequence-specific DNA binding"/>
    <property type="evidence" value="ECO:0007669"/>
    <property type="project" value="InterPro"/>
</dbReference>
<dbReference type="Gene3D" id="1.10.10.60">
    <property type="entry name" value="Homeodomain-like"/>
    <property type="match status" value="2"/>
</dbReference>
<dbReference type="Pfam" id="PF12833">
    <property type="entry name" value="HTH_18"/>
    <property type="match status" value="1"/>
</dbReference>
<evidence type="ECO:0000313" key="7">
    <source>
        <dbReference type="Proteomes" id="UP001206128"/>
    </source>
</evidence>
<proteinExistence type="predicted"/>
<sequence>MDVLSDAITAMRTGRPHSARTRRHAPWGLRFAPFPAAGFHVVLQGMCWLFPPHGEPIALSAGDVVFLPHGHGHGLADSSTTPLSDVDSTALPEFRADRDQEGGTTALLCGAYLLDQARPHPLLAELPEVVHLPARIGRHPALRAAVDLLGAELTEPGPGADAALPALLDVLLLYLLRAWLADQAGQHDRHTGWVAALNDPVVAAALRGIHHDPGRQWTVQELGAHAGLSRAAFAKRFTALVGQPPLAYLTWWRMTLAAQLLRDSDVPLRTVAERTGYASEFAFAKAFKREYGTAPGRYRSDRSDRSARRDQPGPGAPASVSGG</sequence>
<dbReference type="InterPro" id="IPR018060">
    <property type="entry name" value="HTH_AraC"/>
</dbReference>
<dbReference type="InterPro" id="IPR009057">
    <property type="entry name" value="Homeodomain-like_sf"/>
</dbReference>
<feature type="compositionally biased region" description="Basic and acidic residues" evidence="4">
    <location>
        <begin position="298"/>
        <end position="311"/>
    </location>
</feature>
<dbReference type="InterPro" id="IPR018062">
    <property type="entry name" value="HTH_AraC-typ_CS"/>
</dbReference>
<dbReference type="PANTHER" id="PTHR46796:SF7">
    <property type="entry name" value="ARAC FAMILY TRANSCRIPTIONAL REGULATOR"/>
    <property type="match status" value="1"/>
</dbReference>
<organism evidence="6 7">
    <name type="scientific">Goodfellowiella coeruleoviolacea</name>
    <dbReference type="NCBI Taxonomy" id="334858"/>
    <lineage>
        <taxon>Bacteria</taxon>
        <taxon>Bacillati</taxon>
        <taxon>Actinomycetota</taxon>
        <taxon>Actinomycetes</taxon>
        <taxon>Pseudonocardiales</taxon>
        <taxon>Pseudonocardiaceae</taxon>
        <taxon>Goodfellowiella</taxon>
    </lineage>
</organism>
<dbReference type="Proteomes" id="UP001206128">
    <property type="component" value="Unassembled WGS sequence"/>
</dbReference>
<dbReference type="PANTHER" id="PTHR46796">
    <property type="entry name" value="HTH-TYPE TRANSCRIPTIONAL ACTIVATOR RHAS-RELATED"/>
    <property type="match status" value="1"/>
</dbReference>
<dbReference type="RefSeq" id="WP_253776700.1">
    <property type="nucleotide sequence ID" value="NZ_JAMTCK010000015.1"/>
</dbReference>
<dbReference type="GO" id="GO:0003700">
    <property type="term" value="F:DNA-binding transcription factor activity"/>
    <property type="evidence" value="ECO:0007669"/>
    <property type="project" value="InterPro"/>
</dbReference>
<dbReference type="InterPro" id="IPR032783">
    <property type="entry name" value="AraC_lig"/>
</dbReference>
<evidence type="ECO:0000256" key="2">
    <source>
        <dbReference type="ARBA" id="ARBA00023125"/>
    </source>
</evidence>
<keyword evidence="3" id="KW-0804">Transcription</keyword>
<dbReference type="PROSITE" id="PS00041">
    <property type="entry name" value="HTH_ARAC_FAMILY_1"/>
    <property type="match status" value="1"/>
</dbReference>
<name>A0AAE3GI55_9PSEU</name>
<dbReference type="SUPFAM" id="SSF46689">
    <property type="entry name" value="Homeodomain-like"/>
    <property type="match status" value="2"/>
</dbReference>
<keyword evidence="1" id="KW-0805">Transcription regulation</keyword>
<feature type="domain" description="HTH araC/xylS-type" evidence="5">
    <location>
        <begin position="203"/>
        <end position="301"/>
    </location>
</feature>
<dbReference type="Pfam" id="PF12852">
    <property type="entry name" value="Cupin_6"/>
    <property type="match status" value="1"/>
</dbReference>
<dbReference type="AlphaFoldDB" id="A0AAE3GI55"/>
<gene>
    <name evidence="6" type="ORF">LX83_005525</name>
</gene>
<evidence type="ECO:0000256" key="1">
    <source>
        <dbReference type="ARBA" id="ARBA00023015"/>
    </source>
</evidence>